<protein>
    <submittedName>
        <fullName evidence="2">Uncharacterized protein</fullName>
    </submittedName>
</protein>
<accession>A0AAE1NEY8</accession>
<proteinExistence type="predicted"/>
<evidence type="ECO:0000256" key="1">
    <source>
        <dbReference type="SAM" id="MobiDB-lite"/>
    </source>
</evidence>
<feature type="region of interest" description="Disordered" evidence="1">
    <location>
        <begin position="1"/>
        <end position="20"/>
    </location>
</feature>
<reference evidence="2" key="1">
    <citation type="submission" date="2023-11" db="EMBL/GenBank/DDBJ databases">
        <title>Genome assemblies of two species of porcelain crab, Petrolisthes cinctipes and Petrolisthes manimaculis (Anomura: Porcellanidae).</title>
        <authorList>
            <person name="Angst P."/>
        </authorList>
    </citation>
    <scope>NUCLEOTIDE SEQUENCE</scope>
    <source>
        <strain evidence="2">PB745_02</strain>
        <tissue evidence="2">Gill</tissue>
    </source>
</reference>
<comment type="caution">
    <text evidence="2">The sequence shown here is derived from an EMBL/GenBank/DDBJ whole genome shotgun (WGS) entry which is preliminary data.</text>
</comment>
<name>A0AAE1NEY8_9EUCA</name>
<dbReference type="AlphaFoldDB" id="A0AAE1NEY8"/>
<evidence type="ECO:0000313" key="3">
    <source>
        <dbReference type="Proteomes" id="UP001292094"/>
    </source>
</evidence>
<evidence type="ECO:0000313" key="2">
    <source>
        <dbReference type="EMBL" id="KAK4288834.1"/>
    </source>
</evidence>
<organism evidence="2 3">
    <name type="scientific">Petrolisthes manimaculis</name>
    <dbReference type="NCBI Taxonomy" id="1843537"/>
    <lineage>
        <taxon>Eukaryota</taxon>
        <taxon>Metazoa</taxon>
        <taxon>Ecdysozoa</taxon>
        <taxon>Arthropoda</taxon>
        <taxon>Crustacea</taxon>
        <taxon>Multicrustacea</taxon>
        <taxon>Malacostraca</taxon>
        <taxon>Eumalacostraca</taxon>
        <taxon>Eucarida</taxon>
        <taxon>Decapoda</taxon>
        <taxon>Pleocyemata</taxon>
        <taxon>Anomura</taxon>
        <taxon>Galatheoidea</taxon>
        <taxon>Porcellanidae</taxon>
        <taxon>Petrolisthes</taxon>
    </lineage>
</organism>
<dbReference type="Proteomes" id="UP001292094">
    <property type="component" value="Unassembled WGS sequence"/>
</dbReference>
<keyword evidence="3" id="KW-1185">Reference proteome</keyword>
<sequence>MMTKKRKANKERNTCSTELGTNITTGGVRVWQQLERWEEGVGQQWERRVWQQWERWEEGVATMGEFIIQLCSVGVAIAALSHLQPPAPGGTLTLLSIVLFHSYTYIEK</sequence>
<dbReference type="EMBL" id="JAWZYT010006108">
    <property type="protein sequence ID" value="KAK4288834.1"/>
    <property type="molecule type" value="Genomic_DNA"/>
</dbReference>
<gene>
    <name evidence="2" type="ORF">Pmani_038158</name>
</gene>